<reference evidence="2 3" key="1">
    <citation type="submission" date="2021-06" db="EMBL/GenBank/DDBJ databases">
        <authorList>
            <person name="Kallberg Y."/>
            <person name="Tangrot J."/>
            <person name="Rosling A."/>
        </authorList>
    </citation>
    <scope>NUCLEOTIDE SEQUENCE [LARGE SCALE GENOMIC DNA]</scope>
    <source>
        <strain evidence="2 3">120-4 pot B 10/14</strain>
    </source>
</reference>
<dbReference type="PANTHER" id="PTHR23257">
    <property type="entry name" value="SERINE-THREONINE PROTEIN KINASE"/>
    <property type="match status" value="1"/>
</dbReference>
<dbReference type="InterPro" id="IPR001245">
    <property type="entry name" value="Ser-Thr/Tyr_kinase_cat_dom"/>
</dbReference>
<sequence>LSPQILKFYGHSEVNNRQVMIIEWAERGNLKELYEKHDIPWRRKIQIAKEILLGLLFLRTVNVFHHDVRCENVFVLKGLSVKLGNFGCAREVDSNSRNLSGLATTIIRWMAPELIKKYISQSHYENKRVYTFNCEMFSFGMLLWELCYEKLPYSDWNIKQISDHVLNGKREKILKGKFANPDDREIQLEFIKIIQDAWCHQPELRTTIPALRQRLEELATKYPIPDDAPILLKNEELDLDGKKSEVPMPEINDFPEIEEEVPEEVDEIAIISLKDGIDMHKNKNYKSAWECFRQNAELNDPVAKFWVGYYLLYGQHGEKDPIMARKYFKQAADENNHAESQCRYAVSLLGDLGNMTDEVAKNEIRKEIIRYFELAANNPENRNADAMYYLGDIFVAGKLKVKKDVTRGLNYLKLAANLNNERAITLLKKIEKSNK</sequence>
<dbReference type="InterPro" id="IPR011009">
    <property type="entry name" value="Kinase-like_dom_sf"/>
</dbReference>
<dbReference type="SMART" id="SM00671">
    <property type="entry name" value="SEL1"/>
    <property type="match status" value="2"/>
</dbReference>
<dbReference type="SUPFAM" id="SSF56112">
    <property type="entry name" value="Protein kinase-like (PK-like)"/>
    <property type="match status" value="1"/>
</dbReference>
<dbReference type="PROSITE" id="PS50011">
    <property type="entry name" value="PROTEIN_KINASE_DOM"/>
    <property type="match status" value="1"/>
</dbReference>
<proteinExistence type="predicted"/>
<evidence type="ECO:0000259" key="1">
    <source>
        <dbReference type="PROSITE" id="PS50011"/>
    </source>
</evidence>
<dbReference type="Gene3D" id="1.25.40.10">
    <property type="entry name" value="Tetratricopeptide repeat domain"/>
    <property type="match status" value="1"/>
</dbReference>
<evidence type="ECO:0000313" key="2">
    <source>
        <dbReference type="EMBL" id="CAG8835519.1"/>
    </source>
</evidence>
<dbReference type="InterPro" id="IPR050167">
    <property type="entry name" value="Ser_Thr_protein_kinase"/>
</dbReference>
<dbReference type="PROSITE" id="PS00109">
    <property type="entry name" value="PROTEIN_KINASE_TYR"/>
    <property type="match status" value="1"/>
</dbReference>
<organism evidence="2 3">
    <name type="scientific">Gigaspora margarita</name>
    <dbReference type="NCBI Taxonomy" id="4874"/>
    <lineage>
        <taxon>Eukaryota</taxon>
        <taxon>Fungi</taxon>
        <taxon>Fungi incertae sedis</taxon>
        <taxon>Mucoromycota</taxon>
        <taxon>Glomeromycotina</taxon>
        <taxon>Glomeromycetes</taxon>
        <taxon>Diversisporales</taxon>
        <taxon>Gigasporaceae</taxon>
        <taxon>Gigaspora</taxon>
    </lineage>
</organism>
<dbReference type="Gene3D" id="1.10.510.10">
    <property type="entry name" value="Transferase(Phosphotransferase) domain 1"/>
    <property type="match status" value="1"/>
</dbReference>
<dbReference type="PANTHER" id="PTHR23257:SF963">
    <property type="entry name" value="AT08303P"/>
    <property type="match status" value="1"/>
</dbReference>
<keyword evidence="3" id="KW-1185">Reference proteome</keyword>
<accession>A0ABN7WMF3</accession>
<comment type="caution">
    <text evidence="2">The sequence shown here is derived from an EMBL/GenBank/DDBJ whole genome shotgun (WGS) entry which is preliminary data.</text>
</comment>
<dbReference type="InterPro" id="IPR000719">
    <property type="entry name" value="Prot_kinase_dom"/>
</dbReference>
<feature type="non-terminal residue" evidence="2">
    <location>
        <position position="1"/>
    </location>
</feature>
<dbReference type="InterPro" id="IPR008266">
    <property type="entry name" value="Tyr_kinase_AS"/>
</dbReference>
<dbReference type="InterPro" id="IPR011990">
    <property type="entry name" value="TPR-like_helical_dom_sf"/>
</dbReference>
<gene>
    <name evidence="2" type="ORF">GMARGA_LOCUS32611</name>
</gene>
<dbReference type="InterPro" id="IPR006597">
    <property type="entry name" value="Sel1-like"/>
</dbReference>
<dbReference type="EMBL" id="CAJVQB010051635">
    <property type="protein sequence ID" value="CAG8835519.1"/>
    <property type="molecule type" value="Genomic_DNA"/>
</dbReference>
<name>A0ABN7WMF3_GIGMA</name>
<dbReference type="SUPFAM" id="SSF81901">
    <property type="entry name" value="HCP-like"/>
    <property type="match status" value="1"/>
</dbReference>
<protein>
    <submittedName>
        <fullName evidence="2">23277_t:CDS:1</fullName>
    </submittedName>
</protein>
<dbReference type="Pfam" id="PF08238">
    <property type="entry name" value="Sel1"/>
    <property type="match status" value="2"/>
</dbReference>
<dbReference type="Pfam" id="PF07714">
    <property type="entry name" value="PK_Tyr_Ser-Thr"/>
    <property type="match status" value="1"/>
</dbReference>
<dbReference type="Proteomes" id="UP000789901">
    <property type="component" value="Unassembled WGS sequence"/>
</dbReference>
<evidence type="ECO:0000313" key="3">
    <source>
        <dbReference type="Proteomes" id="UP000789901"/>
    </source>
</evidence>
<feature type="domain" description="Protein kinase" evidence="1">
    <location>
        <begin position="1"/>
        <end position="218"/>
    </location>
</feature>